<evidence type="ECO:0000256" key="5">
    <source>
        <dbReference type="RuleBase" id="RU362028"/>
    </source>
</evidence>
<dbReference type="GO" id="GO:0009982">
    <property type="term" value="F:pseudouridine synthase activity"/>
    <property type="evidence" value="ECO:0007669"/>
    <property type="project" value="InterPro"/>
</dbReference>
<protein>
    <recommendedName>
        <fullName evidence="5">Pseudouridine synthase</fullName>
        <ecNumber evidence="5">5.4.99.-</ecNumber>
    </recommendedName>
</protein>
<dbReference type="Gene3D" id="3.30.2350.10">
    <property type="entry name" value="Pseudouridine synthase"/>
    <property type="match status" value="1"/>
</dbReference>
<dbReference type="PROSITE" id="PS50889">
    <property type="entry name" value="S4"/>
    <property type="match status" value="1"/>
</dbReference>
<sequence length="292" mass="32473">MDRFKVSSHQDGRRLDKVIRGIWPSLPLGAMMKAFRKKQVRVDGVRATFDQRLMEGQEVVVPWEPAEDPVVVSSKGSLETIYRDDHLWVIDKPPGLLSQPDSKGGDSVVTRAQSIGGEFKPQAVHRLDRNTSGVMILALSGKVLRELSSMWRGREITKTYWALVSGEIKEAGRVDAPLLKDQDSNKVKVDRRGQDALTLYTPLASGEGCTLCEVVLVTGRSHQIRVHMAHIGRPLLGDIKYGPPHQRERRPMLHARSISLSMAATGDLLFEAPLPDDMVQACLKRSVDLDSL</sequence>
<dbReference type="Gene3D" id="3.10.290.10">
    <property type="entry name" value="RNA-binding S4 domain"/>
    <property type="match status" value="1"/>
</dbReference>
<dbReference type="GO" id="GO:0003723">
    <property type="term" value="F:RNA binding"/>
    <property type="evidence" value="ECO:0007669"/>
    <property type="project" value="UniProtKB-KW"/>
</dbReference>
<feature type="active site" evidence="3">
    <location>
        <position position="128"/>
    </location>
</feature>
<dbReference type="InterPro" id="IPR036986">
    <property type="entry name" value="S4_RNA-bd_sf"/>
</dbReference>
<evidence type="ECO:0000256" key="4">
    <source>
        <dbReference type="PROSITE-ProRule" id="PRU00182"/>
    </source>
</evidence>
<dbReference type="CDD" id="cd02869">
    <property type="entry name" value="PseudoU_synth_RluA_like"/>
    <property type="match status" value="1"/>
</dbReference>
<organism evidence="7 8">
    <name type="scientific">Dethiosulfovibrio salsuginis</name>
    <dbReference type="NCBI Taxonomy" id="561720"/>
    <lineage>
        <taxon>Bacteria</taxon>
        <taxon>Thermotogati</taxon>
        <taxon>Synergistota</taxon>
        <taxon>Synergistia</taxon>
        <taxon>Synergistales</taxon>
        <taxon>Dethiosulfovibrionaceae</taxon>
        <taxon>Dethiosulfovibrio</taxon>
    </lineage>
</organism>
<dbReference type="Proteomes" id="UP000193355">
    <property type="component" value="Unassembled WGS sequence"/>
</dbReference>
<dbReference type="PANTHER" id="PTHR21600:SF83">
    <property type="entry name" value="PSEUDOURIDYLATE SYNTHASE RPUSD4, MITOCHONDRIAL"/>
    <property type="match status" value="1"/>
</dbReference>
<comment type="similarity">
    <text evidence="1 5">Belongs to the pseudouridine synthase RluA family.</text>
</comment>
<name>A0A1X7JQR6_9BACT</name>
<dbReference type="InterPro" id="IPR006224">
    <property type="entry name" value="PsdUridine_synth_RluA-like_CS"/>
</dbReference>
<evidence type="ECO:0000256" key="1">
    <source>
        <dbReference type="ARBA" id="ARBA00010876"/>
    </source>
</evidence>
<comment type="function">
    <text evidence="5">Responsible for synthesis of pseudouridine from uracil.</text>
</comment>
<dbReference type="PANTHER" id="PTHR21600">
    <property type="entry name" value="MITOCHONDRIAL RNA PSEUDOURIDINE SYNTHASE"/>
    <property type="match status" value="1"/>
</dbReference>
<evidence type="ECO:0000313" key="8">
    <source>
        <dbReference type="Proteomes" id="UP000193355"/>
    </source>
</evidence>
<dbReference type="GO" id="GO:0006396">
    <property type="term" value="P:RNA processing"/>
    <property type="evidence" value="ECO:0007669"/>
    <property type="project" value="UniProtKB-ARBA"/>
</dbReference>
<dbReference type="GO" id="GO:0140098">
    <property type="term" value="F:catalytic activity, acting on RNA"/>
    <property type="evidence" value="ECO:0007669"/>
    <property type="project" value="UniProtKB-ARBA"/>
</dbReference>
<dbReference type="RefSeq" id="WP_085544637.1">
    <property type="nucleotide sequence ID" value="NZ_FXBB01000015.1"/>
</dbReference>
<dbReference type="STRING" id="561720.SAMN06275492_11530"/>
<evidence type="ECO:0000313" key="7">
    <source>
        <dbReference type="EMBL" id="SMG30665.1"/>
    </source>
</evidence>
<dbReference type="PROSITE" id="PS01129">
    <property type="entry name" value="PSI_RLU"/>
    <property type="match status" value="1"/>
</dbReference>
<dbReference type="InterPro" id="IPR006225">
    <property type="entry name" value="PsdUridine_synth_RluC/D"/>
</dbReference>
<dbReference type="Pfam" id="PF00849">
    <property type="entry name" value="PseudoU_synth_2"/>
    <property type="match status" value="1"/>
</dbReference>
<evidence type="ECO:0000259" key="6">
    <source>
        <dbReference type="Pfam" id="PF00849"/>
    </source>
</evidence>
<dbReference type="GO" id="GO:0001522">
    <property type="term" value="P:pseudouridine synthesis"/>
    <property type="evidence" value="ECO:0007669"/>
    <property type="project" value="InterPro"/>
</dbReference>
<dbReference type="InterPro" id="IPR020103">
    <property type="entry name" value="PsdUridine_synth_cat_dom_sf"/>
</dbReference>
<evidence type="ECO:0000256" key="2">
    <source>
        <dbReference type="ARBA" id="ARBA00023235"/>
    </source>
</evidence>
<evidence type="ECO:0000256" key="3">
    <source>
        <dbReference type="PIRSR" id="PIRSR606225-1"/>
    </source>
</evidence>
<accession>A0A1X7JQR6</accession>
<dbReference type="OrthoDB" id="9807829at2"/>
<comment type="catalytic activity">
    <reaction evidence="5">
        <text>a uridine in RNA = a pseudouridine in RNA</text>
        <dbReference type="Rhea" id="RHEA:48348"/>
        <dbReference type="Rhea" id="RHEA-COMP:12068"/>
        <dbReference type="Rhea" id="RHEA-COMP:12069"/>
        <dbReference type="ChEBI" id="CHEBI:65314"/>
        <dbReference type="ChEBI" id="CHEBI:65315"/>
    </reaction>
</comment>
<feature type="domain" description="Pseudouridine synthase RsuA/RluA-like" evidence="6">
    <location>
        <begin position="86"/>
        <end position="230"/>
    </location>
</feature>
<dbReference type="EC" id="5.4.99.-" evidence="5"/>
<proteinExistence type="inferred from homology"/>
<reference evidence="8" key="1">
    <citation type="submission" date="2017-04" db="EMBL/GenBank/DDBJ databases">
        <authorList>
            <person name="Varghese N."/>
            <person name="Submissions S."/>
        </authorList>
    </citation>
    <scope>NUCLEOTIDE SEQUENCE [LARGE SCALE GENOMIC DNA]</scope>
    <source>
        <strain evidence="8">USBA 82</strain>
    </source>
</reference>
<keyword evidence="2 5" id="KW-0413">Isomerase</keyword>
<keyword evidence="8" id="KW-1185">Reference proteome</keyword>
<dbReference type="AlphaFoldDB" id="A0A1X7JQR6"/>
<dbReference type="SUPFAM" id="SSF55120">
    <property type="entry name" value="Pseudouridine synthase"/>
    <property type="match status" value="1"/>
</dbReference>
<dbReference type="InterPro" id="IPR050188">
    <property type="entry name" value="RluA_PseudoU_synthase"/>
</dbReference>
<dbReference type="InterPro" id="IPR006145">
    <property type="entry name" value="PsdUridine_synth_RsuA/RluA"/>
</dbReference>
<gene>
    <name evidence="7" type="ORF">SAMN06275492_11530</name>
</gene>
<keyword evidence="4" id="KW-0694">RNA-binding</keyword>
<dbReference type="EMBL" id="FXBB01000015">
    <property type="protein sequence ID" value="SMG30665.1"/>
    <property type="molecule type" value="Genomic_DNA"/>
</dbReference>
<dbReference type="NCBIfam" id="TIGR00005">
    <property type="entry name" value="rluA_subfam"/>
    <property type="match status" value="1"/>
</dbReference>